<dbReference type="PROSITE" id="PS51257">
    <property type="entry name" value="PROKAR_LIPOPROTEIN"/>
    <property type="match status" value="1"/>
</dbReference>
<dbReference type="InterPro" id="IPR031851">
    <property type="entry name" value="DUF4750"/>
</dbReference>
<keyword evidence="1" id="KW-0812">Transmembrane</keyword>
<proteinExistence type="predicted"/>
<protein>
    <submittedName>
        <fullName evidence="2">Uncharacterized protein</fullName>
    </submittedName>
</protein>
<dbReference type="EMBL" id="KK122188">
    <property type="protein sequence ID" value="KFM82166.1"/>
    <property type="molecule type" value="Genomic_DNA"/>
</dbReference>
<name>A0A087UXS7_STEMI</name>
<accession>A0A087UXS7</accession>
<keyword evidence="3" id="KW-1185">Reference proteome</keyword>
<keyword evidence="1" id="KW-0472">Membrane</keyword>
<evidence type="ECO:0000256" key="1">
    <source>
        <dbReference type="SAM" id="Phobius"/>
    </source>
</evidence>
<dbReference type="AlphaFoldDB" id="A0A087UXS7"/>
<dbReference type="Proteomes" id="UP000054359">
    <property type="component" value="Unassembled WGS sequence"/>
</dbReference>
<feature type="non-terminal residue" evidence="2">
    <location>
        <position position="69"/>
    </location>
</feature>
<gene>
    <name evidence="2" type="ORF">X975_03528</name>
</gene>
<evidence type="ECO:0000313" key="3">
    <source>
        <dbReference type="Proteomes" id="UP000054359"/>
    </source>
</evidence>
<evidence type="ECO:0000313" key="2">
    <source>
        <dbReference type="EMBL" id="KFM82166.1"/>
    </source>
</evidence>
<dbReference type="OrthoDB" id="25586at2759"/>
<feature type="transmembrane region" description="Helical" evidence="1">
    <location>
        <begin position="6"/>
        <end position="33"/>
    </location>
</feature>
<reference evidence="2 3" key="1">
    <citation type="submission" date="2013-11" db="EMBL/GenBank/DDBJ databases">
        <title>Genome sequencing of Stegodyphus mimosarum.</title>
        <authorList>
            <person name="Bechsgaard J."/>
        </authorList>
    </citation>
    <scope>NUCLEOTIDE SEQUENCE [LARGE SCALE GENOMIC DNA]</scope>
</reference>
<sequence>MRRLAMGFFAYVIVISSSLLSCIAYLILCWYAIWQLCLSRQRFLQELFKGDEHEKGKNVESMSKTRKRL</sequence>
<organism evidence="2 3">
    <name type="scientific">Stegodyphus mimosarum</name>
    <name type="common">African social velvet spider</name>
    <dbReference type="NCBI Taxonomy" id="407821"/>
    <lineage>
        <taxon>Eukaryota</taxon>
        <taxon>Metazoa</taxon>
        <taxon>Ecdysozoa</taxon>
        <taxon>Arthropoda</taxon>
        <taxon>Chelicerata</taxon>
        <taxon>Arachnida</taxon>
        <taxon>Araneae</taxon>
        <taxon>Araneomorphae</taxon>
        <taxon>Entelegynae</taxon>
        <taxon>Eresoidea</taxon>
        <taxon>Eresidae</taxon>
        <taxon>Stegodyphus</taxon>
    </lineage>
</organism>
<dbReference type="Pfam" id="PF15938">
    <property type="entry name" value="DUF4750"/>
    <property type="match status" value="1"/>
</dbReference>
<keyword evidence="1" id="KW-1133">Transmembrane helix</keyword>